<evidence type="ECO:0000313" key="11">
    <source>
        <dbReference type="Proteomes" id="UP001227230"/>
    </source>
</evidence>
<dbReference type="Gene3D" id="1.25.10.10">
    <property type="entry name" value="Leucine-rich Repeat Variant"/>
    <property type="match status" value="1"/>
</dbReference>
<evidence type="ECO:0000313" key="10">
    <source>
        <dbReference type="EMBL" id="WJZ83482.1"/>
    </source>
</evidence>
<evidence type="ECO:0000256" key="6">
    <source>
        <dbReference type="ARBA" id="ARBA00022989"/>
    </source>
</evidence>
<keyword evidence="7" id="KW-0811">Translocation</keyword>
<proteinExistence type="inferred from homology"/>
<evidence type="ECO:0000256" key="1">
    <source>
        <dbReference type="ARBA" id="ARBA00004370"/>
    </source>
</evidence>
<sequence length="641" mass="73726">MGVERNTPKASPKKKPTTTLQYLFDLDSKSNGNGHFSNSGKQSSLDSENEELLSIITYCTFVFTFTDPSESPSQQDLKRLKLTQLLSLVKSTKKPLHDQILSHLVAMLSANLFRPLPPSSNASVIFDLPDEEDTASTPAPAWPHLQIVYEILLRLVLNTDAKALRDHIDHSFVLNLLSLFQSEDPRERESLKNVYHRIYSKFTFYRSFMRKAMNDVFLHYVFETERPCGIGDLLEIWGSIINGFTIPLKEEHKLFLMRVLIPLHKPKGLQVYHRQLAYCVSQFVQKEPVLGGIVVRGILKYWPITNCQKQVLLVGELEELVEIIDPEQYRKLALPLFTQITRCLNSWNSQVAERALYVLNNEQFRKMAQEAMDEVFPVIVEGMEKNLKWHWSKSVRQLTQTVKVMLEEMEPCLYSKCVINLELRESAAQQEEIKRREKWERIERAADAATAAQNQFLQPPHLKVFWKLETNSRLDKIGSQFWCRMMILPGLLPACSGLIHPELPFRDQRCNGIGFKGCNAVGIACRKVPRGRIRYFHEERLGSKCVAYAGRNRHELSFANDSPKEPFLLSSIKEAFWALKSLFEFLVDQPSQLKYIEWPSFQSTLKTAILTLVLVAALIVALSSIDSALCFLLTMFLRRTR</sequence>
<accession>A0ABY9BLE9</accession>
<keyword evidence="3" id="KW-0813">Transport</keyword>
<dbReference type="PANTHER" id="PTHR10257">
    <property type="entry name" value="SERINE/THREONINE PROTEIN PHOSPHATASE 2A PP2A REGULATORY SUBUNIT B"/>
    <property type="match status" value="1"/>
</dbReference>
<organism evidence="10 11">
    <name type="scientific">Vitis vinifera</name>
    <name type="common">Grape</name>
    <dbReference type="NCBI Taxonomy" id="29760"/>
    <lineage>
        <taxon>Eukaryota</taxon>
        <taxon>Viridiplantae</taxon>
        <taxon>Streptophyta</taxon>
        <taxon>Embryophyta</taxon>
        <taxon>Tracheophyta</taxon>
        <taxon>Spermatophyta</taxon>
        <taxon>Magnoliopsida</taxon>
        <taxon>eudicotyledons</taxon>
        <taxon>Gunneridae</taxon>
        <taxon>Pentapetalae</taxon>
        <taxon>rosids</taxon>
        <taxon>Vitales</taxon>
        <taxon>Vitaceae</taxon>
        <taxon>Viteae</taxon>
        <taxon>Vitis</taxon>
    </lineage>
</organism>
<evidence type="ECO:0008006" key="12">
    <source>
        <dbReference type="Google" id="ProtNLM"/>
    </source>
</evidence>
<dbReference type="PANTHER" id="PTHR10257:SF28">
    <property type="entry name" value="SERINE_THREONINE PROTEIN PHOSPHATASE 2A REGULATORY SUBUNIT"/>
    <property type="match status" value="1"/>
</dbReference>
<feature type="transmembrane region" description="Helical" evidence="9">
    <location>
        <begin position="609"/>
        <end position="637"/>
    </location>
</feature>
<evidence type="ECO:0000256" key="7">
    <source>
        <dbReference type="ARBA" id="ARBA00023010"/>
    </source>
</evidence>
<evidence type="ECO:0000256" key="3">
    <source>
        <dbReference type="ARBA" id="ARBA00022448"/>
    </source>
</evidence>
<keyword evidence="8 9" id="KW-0472">Membrane</keyword>
<dbReference type="InterPro" id="IPR002554">
    <property type="entry name" value="PP2A_B56"/>
</dbReference>
<dbReference type="HAMAP" id="MF_00422">
    <property type="entry name" value="SecE"/>
    <property type="match status" value="1"/>
</dbReference>
<dbReference type="Proteomes" id="UP001227230">
    <property type="component" value="Chromosome 3"/>
</dbReference>
<dbReference type="InterPro" id="IPR011989">
    <property type="entry name" value="ARM-like"/>
</dbReference>
<reference evidence="10 11" key="1">
    <citation type="journal article" date="2023" name="Hortic Res">
        <title>The complete reference genome for grapevine (Vitis vinifera L.) genetics and breeding.</title>
        <authorList>
            <person name="Shi X."/>
            <person name="Cao S."/>
            <person name="Wang X."/>
            <person name="Huang S."/>
            <person name="Wang Y."/>
            <person name="Liu Z."/>
            <person name="Liu W."/>
            <person name="Leng X."/>
            <person name="Peng Y."/>
            <person name="Wang N."/>
            <person name="Wang Y."/>
            <person name="Ma Z."/>
            <person name="Xu X."/>
            <person name="Zhang F."/>
            <person name="Xue H."/>
            <person name="Zhong H."/>
            <person name="Wang Y."/>
            <person name="Zhang K."/>
            <person name="Velt A."/>
            <person name="Avia K."/>
            <person name="Holtgrawe D."/>
            <person name="Grimplet J."/>
            <person name="Matus J.T."/>
            <person name="Ware D."/>
            <person name="Wu X."/>
            <person name="Wang H."/>
            <person name="Liu C."/>
            <person name="Fang Y."/>
            <person name="Rustenholz C."/>
            <person name="Cheng Z."/>
            <person name="Xiao H."/>
            <person name="Zhou Y."/>
        </authorList>
    </citation>
    <scope>NUCLEOTIDE SEQUENCE [LARGE SCALE GENOMIC DNA]</scope>
    <source>
        <strain evidence="11">cv. Pinot noir / PN40024</strain>
        <tissue evidence="10">Leaf</tissue>
    </source>
</reference>
<dbReference type="Pfam" id="PF01603">
    <property type="entry name" value="B56"/>
    <property type="match status" value="1"/>
</dbReference>
<gene>
    <name evidence="10" type="ORF">VitviT2T_003160</name>
</gene>
<dbReference type="EMBL" id="CP126650">
    <property type="protein sequence ID" value="WJZ83482.1"/>
    <property type="molecule type" value="Genomic_DNA"/>
</dbReference>
<keyword evidence="4 9" id="KW-0812">Transmembrane</keyword>
<keyword evidence="5" id="KW-0653">Protein transport</keyword>
<dbReference type="SUPFAM" id="SSF48371">
    <property type="entry name" value="ARM repeat"/>
    <property type="match status" value="1"/>
</dbReference>
<evidence type="ECO:0000256" key="2">
    <source>
        <dbReference type="ARBA" id="ARBA00008274"/>
    </source>
</evidence>
<evidence type="ECO:0000256" key="8">
    <source>
        <dbReference type="ARBA" id="ARBA00023136"/>
    </source>
</evidence>
<evidence type="ECO:0000256" key="9">
    <source>
        <dbReference type="SAM" id="Phobius"/>
    </source>
</evidence>
<keyword evidence="6 9" id="KW-1133">Transmembrane helix</keyword>
<keyword evidence="11" id="KW-1185">Reference proteome</keyword>
<evidence type="ECO:0000256" key="4">
    <source>
        <dbReference type="ARBA" id="ARBA00022692"/>
    </source>
</evidence>
<dbReference type="Pfam" id="PF00584">
    <property type="entry name" value="SecE"/>
    <property type="match status" value="1"/>
</dbReference>
<comment type="similarity">
    <text evidence="2">Belongs to the SecE/SEC61-gamma family.</text>
</comment>
<dbReference type="InterPro" id="IPR001901">
    <property type="entry name" value="Translocase_SecE/Sec61-g"/>
</dbReference>
<name>A0ABY9BLE9_VITVI</name>
<evidence type="ECO:0000256" key="5">
    <source>
        <dbReference type="ARBA" id="ARBA00022927"/>
    </source>
</evidence>
<dbReference type="InterPro" id="IPR016024">
    <property type="entry name" value="ARM-type_fold"/>
</dbReference>
<protein>
    <recommendedName>
        <fullName evidence="12">Serine/threonine protein phosphatase 2A regulatory subunit</fullName>
    </recommendedName>
</protein>
<comment type="subcellular location">
    <subcellularLocation>
        <location evidence="1">Membrane</location>
    </subcellularLocation>
</comment>